<keyword evidence="3" id="KW-0812">Transmembrane</keyword>
<feature type="transmembrane region" description="Helical" evidence="3">
    <location>
        <begin position="522"/>
        <end position="541"/>
    </location>
</feature>
<evidence type="ECO:0000313" key="6">
    <source>
        <dbReference type="Proteomes" id="UP001347796"/>
    </source>
</evidence>
<dbReference type="PANTHER" id="PTHR11360">
    <property type="entry name" value="MONOCARBOXYLATE TRANSPORTER"/>
    <property type="match status" value="1"/>
</dbReference>
<feature type="transmembrane region" description="Helical" evidence="3">
    <location>
        <begin position="553"/>
        <end position="574"/>
    </location>
</feature>
<dbReference type="Gene3D" id="1.20.1250.20">
    <property type="entry name" value="MFS general substrate transporter like domains"/>
    <property type="match status" value="2"/>
</dbReference>
<sequence length="697" mass="75332">MGFNHQAEETEDKKDEEEEREGQSGPPDGGWGWIVMLGSLMCNVIVDGVCLTFGVVAEELTEEFNIPISHVVWVGSLLTGSYLTVGPLVSAMAVRYGCRKVTMIGSLVASGAFLLSAQSNSLAMLIITYGLLGGIGFGMIYLPSIVMVGYWFEKKRAFATGIAVCGSGIGTFVFAPLGRYLLDEYGWRGTNTIMAGIILNCMVCGALFRPLQKKSSKRAKRGVVQRGSIMKALIEEKKRQRTISNGSLDNCIITKDNRLIKLDPALFDPKSRNNSLVARLKESLGFSTKSLNKSQKSLVIPSILIANGSPQMTKPIYKPGIKSPTKPALSPSSDSGCSTSLDAIIKARSCDMIPQNDPWSKLSIENSLNRKSLSYHNVNQQSVMTSGLGASLISIQVIPNSSVAATQSRTSLQHLNNRLLRSTRSMSYSSRLTNPATIVSGSVMSIPQYSASVQSLDSEMDDGRSTSQKIIIVLKEMFDFHLLKSRMFFLLVLSSILTMLGFFVPFFYLVKKASEIGVGQNEGAFLLSIIGMTNTLGRVISGWIADRPWADPLYINNGALILTGLATAGCPFFNSYTGLAIYSAIFGIGIAVFVSLRSILLVNLLGLEMLTKSFGILILFQGLASIAGSPLAGRLTDVTSNVDGTFYLAGALIAVSGVMGIPLRLLKSWDEAKLPPPLPEEMPINETLKIEQVETAI</sequence>
<feature type="transmembrane region" description="Helical" evidence="3">
    <location>
        <begin position="580"/>
        <end position="602"/>
    </location>
</feature>
<feature type="transmembrane region" description="Helical" evidence="3">
    <location>
        <begin position="645"/>
        <end position="666"/>
    </location>
</feature>
<keyword evidence="6" id="KW-1185">Reference proteome</keyword>
<evidence type="ECO:0000256" key="2">
    <source>
        <dbReference type="SAM" id="MobiDB-lite"/>
    </source>
</evidence>
<feature type="transmembrane region" description="Helical" evidence="3">
    <location>
        <begin position="193"/>
        <end position="211"/>
    </location>
</feature>
<dbReference type="InterPro" id="IPR050327">
    <property type="entry name" value="Proton-linked_MCT"/>
</dbReference>
<dbReference type="InterPro" id="IPR011701">
    <property type="entry name" value="MFS"/>
</dbReference>
<dbReference type="PROSITE" id="PS50850">
    <property type="entry name" value="MFS"/>
    <property type="match status" value="1"/>
</dbReference>
<name>A0AAN8IZT9_PATCE</name>
<dbReference type="PANTHER" id="PTHR11360:SF286">
    <property type="entry name" value="GH22266P"/>
    <property type="match status" value="1"/>
</dbReference>
<protein>
    <recommendedName>
        <fullName evidence="4">Major facilitator superfamily (MFS) profile domain-containing protein</fullName>
    </recommendedName>
</protein>
<dbReference type="GO" id="GO:0008028">
    <property type="term" value="F:monocarboxylic acid transmembrane transporter activity"/>
    <property type="evidence" value="ECO:0007669"/>
    <property type="project" value="TreeGrafter"/>
</dbReference>
<dbReference type="InterPro" id="IPR036259">
    <property type="entry name" value="MFS_trans_sf"/>
</dbReference>
<dbReference type="CDD" id="cd17352">
    <property type="entry name" value="MFS_MCT_SLC16"/>
    <property type="match status" value="1"/>
</dbReference>
<comment type="caution">
    <text evidence="5">The sequence shown here is derived from an EMBL/GenBank/DDBJ whole genome shotgun (WGS) entry which is preliminary data.</text>
</comment>
<feature type="region of interest" description="Disordered" evidence="2">
    <location>
        <begin position="1"/>
        <end position="30"/>
    </location>
</feature>
<keyword evidence="3" id="KW-0472">Membrane</keyword>
<accession>A0AAN8IZT9</accession>
<comment type="subcellular location">
    <subcellularLocation>
        <location evidence="1">Membrane</location>
        <topology evidence="1">Multi-pass membrane protein</topology>
    </subcellularLocation>
</comment>
<organism evidence="5 6">
    <name type="scientific">Patella caerulea</name>
    <name type="common">Rayed Mediterranean limpet</name>
    <dbReference type="NCBI Taxonomy" id="87958"/>
    <lineage>
        <taxon>Eukaryota</taxon>
        <taxon>Metazoa</taxon>
        <taxon>Spiralia</taxon>
        <taxon>Lophotrochozoa</taxon>
        <taxon>Mollusca</taxon>
        <taxon>Gastropoda</taxon>
        <taxon>Patellogastropoda</taxon>
        <taxon>Patelloidea</taxon>
        <taxon>Patellidae</taxon>
        <taxon>Patella</taxon>
    </lineage>
</organism>
<feature type="transmembrane region" description="Helical" evidence="3">
    <location>
        <begin position="158"/>
        <end position="181"/>
    </location>
</feature>
<dbReference type="Proteomes" id="UP001347796">
    <property type="component" value="Unassembled WGS sequence"/>
</dbReference>
<dbReference type="SUPFAM" id="SSF103473">
    <property type="entry name" value="MFS general substrate transporter"/>
    <property type="match status" value="1"/>
</dbReference>
<evidence type="ECO:0000259" key="4">
    <source>
        <dbReference type="PROSITE" id="PS50850"/>
    </source>
</evidence>
<feature type="domain" description="Major facilitator superfamily (MFS) profile" evidence="4">
    <location>
        <begin position="31"/>
        <end position="668"/>
    </location>
</feature>
<feature type="transmembrane region" description="Helical" evidence="3">
    <location>
        <begin position="30"/>
        <end position="56"/>
    </location>
</feature>
<gene>
    <name evidence="5" type="ORF">SNE40_020970</name>
</gene>
<feature type="transmembrane region" description="Helical" evidence="3">
    <location>
        <begin position="101"/>
        <end position="117"/>
    </location>
</feature>
<evidence type="ECO:0000256" key="1">
    <source>
        <dbReference type="ARBA" id="ARBA00004141"/>
    </source>
</evidence>
<dbReference type="Pfam" id="PF07690">
    <property type="entry name" value="MFS_1"/>
    <property type="match status" value="2"/>
</dbReference>
<feature type="compositionally biased region" description="Basic and acidic residues" evidence="2">
    <location>
        <begin position="1"/>
        <end position="13"/>
    </location>
</feature>
<keyword evidence="3" id="KW-1133">Transmembrane helix</keyword>
<feature type="transmembrane region" description="Helical" evidence="3">
    <location>
        <begin position="614"/>
        <end position="633"/>
    </location>
</feature>
<dbReference type="GO" id="GO:0016020">
    <property type="term" value="C:membrane"/>
    <property type="evidence" value="ECO:0007669"/>
    <property type="project" value="UniProtKB-SubCell"/>
</dbReference>
<feature type="transmembrane region" description="Helical" evidence="3">
    <location>
        <begin position="123"/>
        <end position="151"/>
    </location>
</feature>
<dbReference type="InterPro" id="IPR020846">
    <property type="entry name" value="MFS_dom"/>
</dbReference>
<dbReference type="EMBL" id="JAZGQO010000016">
    <property type="protein sequence ID" value="KAK6168439.1"/>
    <property type="molecule type" value="Genomic_DNA"/>
</dbReference>
<evidence type="ECO:0000256" key="3">
    <source>
        <dbReference type="SAM" id="Phobius"/>
    </source>
</evidence>
<evidence type="ECO:0000313" key="5">
    <source>
        <dbReference type="EMBL" id="KAK6168439.1"/>
    </source>
</evidence>
<reference evidence="5 6" key="1">
    <citation type="submission" date="2024-01" db="EMBL/GenBank/DDBJ databases">
        <title>The genome of the rayed Mediterranean limpet Patella caerulea (Linnaeus, 1758).</title>
        <authorList>
            <person name="Anh-Thu Weber A."/>
            <person name="Halstead-Nussloch G."/>
        </authorList>
    </citation>
    <scope>NUCLEOTIDE SEQUENCE [LARGE SCALE GENOMIC DNA]</scope>
    <source>
        <strain evidence="5">AATW-2023a</strain>
        <tissue evidence="5">Whole specimen</tissue>
    </source>
</reference>
<feature type="transmembrane region" description="Helical" evidence="3">
    <location>
        <begin position="487"/>
        <end position="510"/>
    </location>
</feature>
<proteinExistence type="predicted"/>
<feature type="transmembrane region" description="Helical" evidence="3">
    <location>
        <begin position="68"/>
        <end position="89"/>
    </location>
</feature>
<dbReference type="AlphaFoldDB" id="A0AAN8IZT9"/>